<evidence type="ECO:0000313" key="4">
    <source>
        <dbReference type="Proteomes" id="UP001303647"/>
    </source>
</evidence>
<dbReference type="PANTHER" id="PTHR39405:SF1">
    <property type="entry name" value="DSC E3 UBIQUITIN LIGASE COMPLEX SUBUNIT 4"/>
    <property type="match status" value="1"/>
</dbReference>
<reference evidence="3" key="1">
    <citation type="journal article" date="2023" name="Mol. Phylogenet. Evol.">
        <title>Genome-scale phylogeny and comparative genomics of the fungal order Sordariales.</title>
        <authorList>
            <person name="Hensen N."/>
            <person name="Bonometti L."/>
            <person name="Westerberg I."/>
            <person name="Brannstrom I.O."/>
            <person name="Guillou S."/>
            <person name="Cros-Aarteil S."/>
            <person name="Calhoun S."/>
            <person name="Haridas S."/>
            <person name="Kuo A."/>
            <person name="Mondo S."/>
            <person name="Pangilinan J."/>
            <person name="Riley R."/>
            <person name="LaButti K."/>
            <person name="Andreopoulos B."/>
            <person name="Lipzen A."/>
            <person name="Chen C."/>
            <person name="Yan M."/>
            <person name="Daum C."/>
            <person name="Ng V."/>
            <person name="Clum A."/>
            <person name="Steindorff A."/>
            <person name="Ohm R.A."/>
            <person name="Martin F."/>
            <person name="Silar P."/>
            <person name="Natvig D.O."/>
            <person name="Lalanne C."/>
            <person name="Gautier V."/>
            <person name="Ament-Velasquez S.L."/>
            <person name="Kruys A."/>
            <person name="Hutchinson M.I."/>
            <person name="Powell A.J."/>
            <person name="Barry K."/>
            <person name="Miller A.N."/>
            <person name="Grigoriev I.V."/>
            <person name="Debuchy R."/>
            <person name="Gladieux P."/>
            <person name="Hiltunen Thoren M."/>
            <person name="Johannesson H."/>
        </authorList>
    </citation>
    <scope>NUCLEOTIDE SEQUENCE</scope>
    <source>
        <strain evidence="3">CBS 359.72</strain>
    </source>
</reference>
<dbReference type="InterPro" id="IPR013715">
    <property type="entry name" value="DUF1746"/>
</dbReference>
<organism evidence="3 4">
    <name type="scientific">Corynascus novoguineensis</name>
    <dbReference type="NCBI Taxonomy" id="1126955"/>
    <lineage>
        <taxon>Eukaryota</taxon>
        <taxon>Fungi</taxon>
        <taxon>Dikarya</taxon>
        <taxon>Ascomycota</taxon>
        <taxon>Pezizomycotina</taxon>
        <taxon>Sordariomycetes</taxon>
        <taxon>Sordariomycetidae</taxon>
        <taxon>Sordariales</taxon>
        <taxon>Chaetomiaceae</taxon>
        <taxon>Corynascus</taxon>
    </lineage>
</organism>
<gene>
    <name evidence="3" type="ORF">C7999DRAFT_11781</name>
</gene>
<dbReference type="InterPro" id="IPR038967">
    <property type="entry name" value="Dsc4-like"/>
</dbReference>
<evidence type="ECO:0000313" key="3">
    <source>
        <dbReference type="EMBL" id="KAK4250436.1"/>
    </source>
</evidence>
<protein>
    <recommendedName>
        <fullName evidence="2">DUF1746 domain-containing protein</fullName>
    </recommendedName>
</protein>
<feature type="region of interest" description="Disordered" evidence="1">
    <location>
        <begin position="244"/>
        <end position="267"/>
    </location>
</feature>
<evidence type="ECO:0000259" key="2">
    <source>
        <dbReference type="Pfam" id="PF08508"/>
    </source>
</evidence>
<keyword evidence="4" id="KW-1185">Reference proteome</keyword>
<dbReference type="Proteomes" id="UP001303647">
    <property type="component" value="Unassembled WGS sequence"/>
</dbReference>
<evidence type="ECO:0000256" key="1">
    <source>
        <dbReference type="SAM" id="MobiDB-lite"/>
    </source>
</evidence>
<dbReference type="GO" id="GO:0005783">
    <property type="term" value="C:endoplasmic reticulum"/>
    <property type="evidence" value="ECO:0007669"/>
    <property type="project" value="TreeGrafter"/>
</dbReference>
<reference evidence="3" key="2">
    <citation type="submission" date="2023-05" db="EMBL/GenBank/DDBJ databases">
        <authorList>
            <consortium name="Lawrence Berkeley National Laboratory"/>
            <person name="Steindorff A."/>
            <person name="Hensen N."/>
            <person name="Bonometti L."/>
            <person name="Westerberg I."/>
            <person name="Brannstrom I.O."/>
            <person name="Guillou S."/>
            <person name="Cros-Aarteil S."/>
            <person name="Calhoun S."/>
            <person name="Haridas S."/>
            <person name="Kuo A."/>
            <person name="Mondo S."/>
            <person name="Pangilinan J."/>
            <person name="Riley R."/>
            <person name="Labutti K."/>
            <person name="Andreopoulos B."/>
            <person name="Lipzen A."/>
            <person name="Chen C."/>
            <person name="Yanf M."/>
            <person name="Daum C."/>
            <person name="Ng V."/>
            <person name="Clum A."/>
            <person name="Ohm R."/>
            <person name="Martin F."/>
            <person name="Silar P."/>
            <person name="Natvig D."/>
            <person name="Lalanne C."/>
            <person name="Gautier V."/>
            <person name="Ament-Velasquez S.L."/>
            <person name="Kruys A."/>
            <person name="Hutchinson M.I."/>
            <person name="Powell A.J."/>
            <person name="Barry K."/>
            <person name="Miller A.N."/>
            <person name="Grigoriev I.V."/>
            <person name="Debuchy R."/>
            <person name="Gladieux P."/>
            <person name="Thoren M.H."/>
            <person name="Johannesson H."/>
        </authorList>
    </citation>
    <scope>NUCLEOTIDE SEQUENCE</scope>
    <source>
        <strain evidence="3">CBS 359.72</strain>
    </source>
</reference>
<dbReference type="PANTHER" id="PTHR39405">
    <property type="entry name" value="DSC E3 UBIQUITIN LIGASE COMPLEX SUBUNIT 4"/>
    <property type="match status" value="1"/>
</dbReference>
<comment type="caution">
    <text evidence="3">The sequence shown here is derived from an EMBL/GenBank/DDBJ whole genome shotgun (WGS) entry which is preliminary data.</text>
</comment>
<dbReference type="GO" id="GO:0032933">
    <property type="term" value="P:SREBP signaling pathway"/>
    <property type="evidence" value="ECO:0007669"/>
    <property type="project" value="InterPro"/>
</dbReference>
<dbReference type="EMBL" id="MU857613">
    <property type="protein sequence ID" value="KAK4250436.1"/>
    <property type="molecule type" value="Genomic_DNA"/>
</dbReference>
<dbReference type="AlphaFoldDB" id="A0AAN7CYX7"/>
<name>A0AAN7CYX7_9PEZI</name>
<dbReference type="GO" id="GO:0044695">
    <property type="term" value="C:Dsc E3 ubiquitin ligase complex"/>
    <property type="evidence" value="ECO:0007669"/>
    <property type="project" value="InterPro"/>
</dbReference>
<feature type="compositionally biased region" description="Basic and acidic residues" evidence="1">
    <location>
        <begin position="24"/>
        <end position="52"/>
    </location>
</feature>
<accession>A0AAN7CYX7</accession>
<feature type="domain" description="DUF1746" evidence="2">
    <location>
        <begin position="69"/>
        <end position="181"/>
    </location>
</feature>
<proteinExistence type="predicted"/>
<sequence>MSDDPGPSSAVRQLPPRSDGQYDADEHATHSEDSRDDVRSSEDSPSRRQEKRREGLVKKLELVSHLQKSLDMIVVVYICTLYYMECSFFRLILRLAPHYSFLTPKDGLLLPAEHPHIYSIFVPSVLCIFAHLFLGLPEAGEATRGYLHGGVIIDFIGQKPPASRLAFLFCDLVILGSQCLMLAVHQERESLKKAVTPGLRTDISVSDQANQPAATAATTTQDHDAEERGVLRDEVLSGIGRGVELQPLSGSSSSRPWDGAATDDEQTGNTFSSAAASADMSDIIRSGNAVLANLHVIHAVRTVGNGAQNAAAYSLRTLGYGATLAALAAERRSRLLSRQQR</sequence>
<feature type="region of interest" description="Disordered" evidence="1">
    <location>
        <begin position="206"/>
        <end position="228"/>
    </location>
</feature>
<feature type="region of interest" description="Disordered" evidence="1">
    <location>
        <begin position="1"/>
        <end position="52"/>
    </location>
</feature>
<dbReference type="Pfam" id="PF08508">
    <property type="entry name" value="DUF1746"/>
    <property type="match status" value="1"/>
</dbReference>